<proteinExistence type="predicted"/>
<organism evidence="1 2">
    <name type="scientific">Microbacterium resistens</name>
    <dbReference type="NCBI Taxonomy" id="156977"/>
    <lineage>
        <taxon>Bacteria</taxon>
        <taxon>Bacillati</taxon>
        <taxon>Actinomycetota</taxon>
        <taxon>Actinomycetes</taxon>
        <taxon>Micrococcales</taxon>
        <taxon>Microbacteriaceae</taxon>
        <taxon>Microbacterium</taxon>
    </lineage>
</organism>
<dbReference type="EMBL" id="JAVDUM010000006">
    <property type="protein sequence ID" value="MDR6867071.1"/>
    <property type="molecule type" value="Genomic_DNA"/>
</dbReference>
<accession>A0ABU1SBW0</accession>
<evidence type="ECO:0000313" key="1">
    <source>
        <dbReference type="EMBL" id="MDR6867071.1"/>
    </source>
</evidence>
<keyword evidence="2" id="KW-1185">Reference proteome</keyword>
<comment type="caution">
    <text evidence="1">The sequence shown here is derived from an EMBL/GenBank/DDBJ whole genome shotgun (WGS) entry which is preliminary data.</text>
</comment>
<evidence type="ECO:0000313" key="2">
    <source>
        <dbReference type="Proteomes" id="UP001259347"/>
    </source>
</evidence>
<protein>
    <submittedName>
        <fullName evidence="1">Uncharacterized protein</fullName>
    </submittedName>
</protein>
<dbReference type="Proteomes" id="UP001259347">
    <property type="component" value="Unassembled WGS sequence"/>
</dbReference>
<dbReference type="RefSeq" id="WP_310019482.1">
    <property type="nucleotide sequence ID" value="NZ_JAVDUM010000006.1"/>
</dbReference>
<gene>
    <name evidence="1" type="ORF">J2Y69_001670</name>
</gene>
<name>A0ABU1SBW0_9MICO</name>
<sequence>MNLAQWWAALSEADRDHLIAHNGEPLAPDLRERVLAAGRQGQDAPAGSGLFDPDDPSTLADAVVDWVEAVANDEQPE</sequence>
<reference evidence="1 2" key="1">
    <citation type="submission" date="2023-07" db="EMBL/GenBank/DDBJ databases">
        <title>Sorghum-associated microbial communities from plants grown in Nebraska, USA.</title>
        <authorList>
            <person name="Schachtman D."/>
        </authorList>
    </citation>
    <scope>NUCLEOTIDE SEQUENCE [LARGE SCALE GENOMIC DNA]</scope>
    <source>
        <strain evidence="1 2">2980</strain>
    </source>
</reference>